<sequence length="166" mass="18600">MLITISYHSLTGNDIFTRVKAACVDFTIRKEIISIGHSSPPYVKFKASSSLTIPTSTNQQVSNSSIQHFPRALKYAPEATYTAFHPPPVARKQISWPDTTRDKMAIRFPAYPIFPPFPLSPRPAIQSGHIHQASYIDNGKTKQNFPQFAKTPLLLDATFTVQILAW</sequence>
<dbReference type="AlphaFoldDB" id="A0A2T3ZNP1"/>
<dbReference type="Proteomes" id="UP000240493">
    <property type="component" value="Unassembled WGS sequence"/>
</dbReference>
<evidence type="ECO:0000313" key="2">
    <source>
        <dbReference type="Proteomes" id="UP000240493"/>
    </source>
</evidence>
<proteinExistence type="predicted"/>
<name>A0A2T3ZNP1_TRIA4</name>
<keyword evidence="2" id="KW-1185">Reference proteome</keyword>
<accession>A0A2T3ZNP1</accession>
<reference evidence="1 2" key="1">
    <citation type="submission" date="2016-07" db="EMBL/GenBank/DDBJ databases">
        <title>Multiple horizontal gene transfer events from other fungi enriched the ability of initially mycotrophic Trichoderma (Ascomycota) to feed on dead plant biomass.</title>
        <authorList>
            <consortium name="DOE Joint Genome Institute"/>
            <person name="Aerts A."/>
            <person name="Atanasova L."/>
            <person name="Chenthamara K."/>
            <person name="Zhang J."/>
            <person name="Grujic M."/>
            <person name="Henrissat B."/>
            <person name="Kuo A."/>
            <person name="Salamov A."/>
            <person name="Lipzen A."/>
            <person name="Labutti K."/>
            <person name="Barry K."/>
            <person name="Miao Y."/>
            <person name="Rahimi M.J."/>
            <person name="Shen Q."/>
            <person name="Grigoriev I.V."/>
            <person name="Kubicek C.P."/>
            <person name="Druzhinina I.S."/>
        </authorList>
    </citation>
    <scope>NUCLEOTIDE SEQUENCE [LARGE SCALE GENOMIC DNA]</scope>
    <source>
        <strain evidence="1 2">CBS 433.97</strain>
    </source>
</reference>
<evidence type="ECO:0000313" key="1">
    <source>
        <dbReference type="EMBL" id="PTB46404.1"/>
    </source>
</evidence>
<protein>
    <submittedName>
        <fullName evidence="1">Uncharacterized protein</fullName>
    </submittedName>
</protein>
<gene>
    <name evidence="1" type="ORF">M441DRAFT_215264</name>
</gene>
<dbReference type="EMBL" id="KZ679256">
    <property type="protein sequence ID" value="PTB46404.1"/>
    <property type="molecule type" value="Genomic_DNA"/>
</dbReference>
<organism evidence="1 2">
    <name type="scientific">Trichoderma asperellum (strain ATCC 204424 / CBS 433.97 / NBRC 101777)</name>
    <dbReference type="NCBI Taxonomy" id="1042311"/>
    <lineage>
        <taxon>Eukaryota</taxon>
        <taxon>Fungi</taxon>
        <taxon>Dikarya</taxon>
        <taxon>Ascomycota</taxon>
        <taxon>Pezizomycotina</taxon>
        <taxon>Sordariomycetes</taxon>
        <taxon>Hypocreomycetidae</taxon>
        <taxon>Hypocreales</taxon>
        <taxon>Hypocreaceae</taxon>
        <taxon>Trichoderma</taxon>
    </lineage>
</organism>